<dbReference type="InterPro" id="IPR010869">
    <property type="entry name" value="DUF1501"/>
</dbReference>
<organism evidence="1 2">
    <name type="scientific">Stieleria bergensis</name>
    <dbReference type="NCBI Taxonomy" id="2528025"/>
    <lineage>
        <taxon>Bacteria</taxon>
        <taxon>Pseudomonadati</taxon>
        <taxon>Planctomycetota</taxon>
        <taxon>Planctomycetia</taxon>
        <taxon>Pirellulales</taxon>
        <taxon>Pirellulaceae</taxon>
        <taxon>Stieleria</taxon>
    </lineage>
</organism>
<evidence type="ECO:0000313" key="2">
    <source>
        <dbReference type="Proteomes" id="UP000315003"/>
    </source>
</evidence>
<dbReference type="OrthoDB" id="127333at2"/>
<dbReference type="PANTHER" id="PTHR43737">
    <property type="entry name" value="BLL7424 PROTEIN"/>
    <property type="match status" value="1"/>
</dbReference>
<evidence type="ECO:0008006" key="3">
    <source>
        <dbReference type="Google" id="ProtNLM"/>
    </source>
</evidence>
<dbReference type="Proteomes" id="UP000315003">
    <property type="component" value="Chromosome"/>
</dbReference>
<dbReference type="AlphaFoldDB" id="A0A517SWL5"/>
<dbReference type="RefSeq" id="WP_145273195.1">
    <property type="nucleotide sequence ID" value="NZ_CP036272.1"/>
</dbReference>
<dbReference type="EMBL" id="CP036272">
    <property type="protein sequence ID" value="QDT60461.1"/>
    <property type="molecule type" value="Genomic_DNA"/>
</dbReference>
<dbReference type="Pfam" id="PF07394">
    <property type="entry name" value="DUF1501"/>
    <property type="match status" value="1"/>
</dbReference>
<proteinExistence type="predicted"/>
<dbReference type="PROSITE" id="PS51318">
    <property type="entry name" value="TAT"/>
    <property type="match status" value="1"/>
</dbReference>
<gene>
    <name evidence="1" type="ORF">SV7mr_29840</name>
</gene>
<keyword evidence="2" id="KW-1185">Reference proteome</keyword>
<reference evidence="1 2" key="1">
    <citation type="submission" date="2019-02" db="EMBL/GenBank/DDBJ databases">
        <title>Deep-cultivation of Planctomycetes and their phenomic and genomic characterization uncovers novel biology.</title>
        <authorList>
            <person name="Wiegand S."/>
            <person name="Jogler M."/>
            <person name="Boedeker C."/>
            <person name="Pinto D."/>
            <person name="Vollmers J."/>
            <person name="Rivas-Marin E."/>
            <person name="Kohn T."/>
            <person name="Peeters S.H."/>
            <person name="Heuer A."/>
            <person name="Rast P."/>
            <person name="Oberbeckmann S."/>
            <person name="Bunk B."/>
            <person name="Jeske O."/>
            <person name="Meyerdierks A."/>
            <person name="Storesund J.E."/>
            <person name="Kallscheuer N."/>
            <person name="Luecker S."/>
            <person name="Lage O.M."/>
            <person name="Pohl T."/>
            <person name="Merkel B.J."/>
            <person name="Hornburger P."/>
            <person name="Mueller R.-W."/>
            <person name="Bruemmer F."/>
            <person name="Labrenz M."/>
            <person name="Spormann A.M."/>
            <person name="Op den Camp H."/>
            <person name="Overmann J."/>
            <person name="Amann R."/>
            <person name="Jetten M.S.M."/>
            <person name="Mascher T."/>
            <person name="Medema M.H."/>
            <person name="Devos D.P."/>
            <person name="Kaster A.-K."/>
            <person name="Ovreas L."/>
            <person name="Rohde M."/>
            <person name="Galperin M.Y."/>
            <person name="Jogler C."/>
        </authorList>
    </citation>
    <scope>NUCLEOTIDE SEQUENCE [LARGE SCALE GENOMIC DNA]</scope>
    <source>
        <strain evidence="1 2">SV_7m_r</strain>
    </source>
</reference>
<dbReference type="InterPro" id="IPR017850">
    <property type="entry name" value="Alkaline_phosphatase_core_sf"/>
</dbReference>
<dbReference type="InterPro" id="IPR006311">
    <property type="entry name" value="TAT_signal"/>
</dbReference>
<dbReference type="Gene3D" id="3.40.720.10">
    <property type="entry name" value="Alkaline Phosphatase, subunit A"/>
    <property type="match status" value="1"/>
</dbReference>
<dbReference type="PANTHER" id="PTHR43737:SF1">
    <property type="entry name" value="DUF1501 DOMAIN-CONTAINING PROTEIN"/>
    <property type="match status" value="1"/>
</dbReference>
<accession>A0A517SWL5</accession>
<name>A0A517SWL5_9BACT</name>
<sequence length="463" mass="50349">MRFSRRQLLQSTSCGFGSLALQALCRQQVLANQPALISDTASAAPPATKSQASQGSHPSATAKRVIFLCMSGGPAQLDTFDYKPQTGNKPHPGSVVNFAQHGESGMWVSDLLPETAKHVDKLCMLHGMHADTGIHAQSFLQLHTGERLRVRPSLGSWISYGLGSENENLPGFISLNTSKTSVYSSAFLPSIHNGTPIGVNGEDMSAATLANIASDHLPLAAKRQQLDFVQQLNRGHRTQRPIDDNLESVIQSMELGFRMQTSAPGLLDLSDETQATLDRYRVGQQAKSVGTCKDSDFGRQCLLARRFAEAGVRFIELNHGSWDQHKNHRRDLAANCAATDAPIAALLDDLQQRGLLEETLVIWGGEFGRPGLTPENKKNETGHNPAGFTFWFAGGGMKSGYVHGKTNTTGNKAVEGRVHFRDLHATILHAMGLPANELSYWYQGRDHRLTGPQGGKVAHELFA</sequence>
<protein>
    <recommendedName>
        <fullName evidence="3">Sulfatase</fullName>
    </recommendedName>
</protein>
<evidence type="ECO:0000313" key="1">
    <source>
        <dbReference type="EMBL" id="QDT60461.1"/>
    </source>
</evidence>
<dbReference type="SUPFAM" id="SSF53649">
    <property type="entry name" value="Alkaline phosphatase-like"/>
    <property type="match status" value="1"/>
</dbReference>